<evidence type="ECO:0000313" key="2">
    <source>
        <dbReference type="Proteomes" id="UP000053257"/>
    </source>
</evidence>
<dbReference type="STRING" id="745531.A0A0C3S224"/>
<proteinExistence type="predicted"/>
<evidence type="ECO:0000313" key="1">
    <source>
        <dbReference type="EMBL" id="KIP01610.1"/>
    </source>
</evidence>
<sequence>PLEYDSREHVERIGTWVGDRLAGIWGRHAAAPRPSRHSKSWWSAECSAVIREVRELRERRRHLMVQRRLWQARVIRAGHGFDLNWHREVIRLTRLIAGLSGQIDRSARRLKGAVRRAKRQFFDAIMEKTHPSRIWDLVAWTRPRRLATTTGLVDREGEPADGPERLAEVFQDQFTPRNAREVDPSILEDMPQKEERAFPPFSCVEVREALRDTSNFSAAGPDHASWFW</sequence>
<dbReference type="Proteomes" id="UP000053257">
    <property type="component" value="Unassembled WGS sequence"/>
</dbReference>
<feature type="non-terminal residue" evidence="1">
    <location>
        <position position="228"/>
    </location>
</feature>
<protein>
    <submittedName>
        <fullName evidence="1">Uncharacterized protein</fullName>
    </submittedName>
</protein>
<organism evidence="1 2">
    <name type="scientific">Phlebiopsis gigantea (strain 11061_1 CR5-6)</name>
    <name type="common">White-rot fungus</name>
    <name type="synonym">Peniophora gigantea</name>
    <dbReference type="NCBI Taxonomy" id="745531"/>
    <lineage>
        <taxon>Eukaryota</taxon>
        <taxon>Fungi</taxon>
        <taxon>Dikarya</taxon>
        <taxon>Basidiomycota</taxon>
        <taxon>Agaricomycotina</taxon>
        <taxon>Agaricomycetes</taxon>
        <taxon>Polyporales</taxon>
        <taxon>Phanerochaetaceae</taxon>
        <taxon>Phlebiopsis</taxon>
    </lineage>
</organism>
<dbReference type="OrthoDB" id="2788847at2759"/>
<keyword evidence="2" id="KW-1185">Reference proteome</keyword>
<accession>A0A0C3S224</accession>
<dbReference type="AlphaFoldDB" id="A0A0C3S224"/>
<gene>
    <name evidence="1" type="ORF">PHLGIDRAFT_38563</name>
</gene>
<dbReference type="HOGENOM" id="CLU_1079912_0_0_1"/>
<feature type="non-terminal residue" evidence="1">
    <location>
        <position position="1"/>
    </location>
</feature>
<reference evidence="1 2" key="1">
    <citation type="journal article" date="2014" name="PLoS Genet.">
        <title>Analysis of the Phlebiopsis gigantea genome, transcriptome and secretome provides insight into its pioneer colonization strategies of wood.</title>
        <authorList>
            <person name="Hori C."/>
            <person name="Ishida T."/>
            <person name="Igarashi K."/>
            <person name="Samejima M."/>
            <person name="Suzuki H."/>
            <person name="Master E."/>
            <person name="Ferreira P."/>
            <person name="Ruiz-Duenas F.J."/>
            <person name="Held B."/>
            <person name="Canessa P."/>
            <person name="Larrondo L.F."/>
            <person name="Schmoll M."/>
            <person name="Druzhinina I.S."/>
            <person name="Kubicek C.P."/>
            <person name="Gaskell J.A."/>
            <person name="Kersten P."/>
            <person name="St John F."/>
            <person name="Glasner J."/>
            <person name="Sabat G."/>
            <person name="Splinter BonDurant S."/>
            <person name="Syed K."/>
            <person name="Yadav J."/>
            <person name="Mgbeahuruike A.C."/>
            <person name="Kovalchuk A."/>
            <person name="Asiegbu F.O."/>
            <person name="Lackner G."/>
            <person name="Hoffmeister D."/>
            <person name="Rencoret J."/>
            <person name="Gutierrez A."/>
            <person name="Sun H."/>
            <person name="Lindquist E."/>
            <person name="Barry K."/>
            <person name="Riley R."/>
            <person name="Grigoriev I.V."/>
            <person name="Henrissat B."/>
            <person name="Kues U."/>
            <person name="Berka R.M."/>
            <person name="Martinez A.T."/>
            <person name="Covert S.F."/>
            <person name="Blanchette R.A."/>
            <person name="Cullen D."/>
        </authorList>
    </citation>
    <scope>NUCLEOTIDE SEQUENCE [LARGE SCALE GENOMIC DNA]</scope>
    <source>
        <strain evidence="1 2">11061_1 CR5-6</strain>
    </source>
</reference>
<name>A0A0C3S224_PHLG1</name>
<dbReference type="EMBL" id="KN840760">
    <property type="protein sequence ID" value="KIP01610.1"/>
    <property type="molecule type" value="Genomic_DNA"/>
</dbReference>